<name>A0ABD1J7S1_9TELE</name>
<evidence type="ECO:0000256" key="2">
    <source>
        <dbReference type="ARBA" id="ARBA00009646"/>
    </source>
</evidence>
<evidence type="ECO:0000259" key="5">
    <source>
        <dbReference type="PROSITE" id="PS50915"/>
    </source>
</evidence>
<evidence type="ECO:0000313" key="6">
    <source>
        <dbReference type="EMBL" id="KAL2083239.1"/>
    </source>
</evidence>
<reference evidence="6 7" key="1">
    <citation type="submission" date="2024-09" db="EMBL/GenBank/DDBJ databases">
        <title>A chromosome-level genome assembly of Gray's grenadier anchovy, Coilia grayii.</title>
        <authorList>
            <person name="Fu Z."/>
        </authorList>
    </citation>
    <scope>NUCLEOTIDE SEQUENCE [LARGE SCALE GENOMIC DNA]</scope>
    <source>
        <strain evidence="6">G4</strain>
        <tissue evidence="6">Muscle</tissue>
    </source>
</reference>
<dbReference type="GO" id="GO:0005212">
    <property type="term" value="F:structural constituent of eye lens"/>
    <property type="evidence" value="ECO:0007669"/>
    <property type="project" value="UniProtKB-KW"/>
</dbReference>
<dbReference type="InterPro" id="IPR011024">
    <property type="entry name" value="G_crystallin-like"/>
</dbReference>
<keyword evidence="7" id="KW-1185">Reference proteome</keyword>
<feature type="domain" description="Beta/gamma crystallin 'Greek key'" evidence="5">
    <location>
        <begin position="130"/>
        <end position="172"/>
    </location>
</feature>
<dbReference type="InterPro" id="IPR050252">
    <property type="entry name" value="Beta/Gamma-Crystallin"/>
</dbReference>
<evidence type="ECO:0000313" key="7">
    <source>
        <dbReference type="Proteomes" id="UP001591681"/>
    </source>
</evidence>
<comment type="caution">
    <text evidence="6">The sequence shown here is derived from an EMBL/GenBank/DDBJ whole genome shotgun (WGS) entry which is preliminary data.</text>
</comment>
<comment type="function">
    <text evidence="1">Crystallins are the dominant structural components of the vertebrate eye lens.</text>
</comment>
<dbReference type="Proteomes" id="UP001591681">
    <property type="component" value="Unassembled WGS sequence"/>
</dbReference>
<evidence type="ECO:0000256" key="1">
    <source>
        <dbReference type="ARBA" id="ARBA00003689"/>
    </source>
</evidence>
<dbReference type="AlphaFoldDB" id="A0ABD1J7S1"/>
<dbReference type="PRINTS" id="PR01367">
    <property type="entry name" value="BGCRYSTALLIN"/>
</dbReference>
<dbReference type="PANTHER" id="PTHR11818">
    <property type="entry name" value="BETA/GAMMA CRYSTALLIN"/>
    <property type="match status" value="1"/>
</dbReference>
<feature type="domain" description="Beta/gamma crystallin 'Greek key'" evidence="5">
    <location>
        <begin position="89"/>
        <end position="129"/>
    </location>
</feature>
<dbReference type="InterPro" id="IPR001064">
    <property type="entry name" value="Beta/gamma_crystallin"/>
</dbReference>
<sequence length="177" mass="20625">MGKIIFYEGRNFEGRHYECNSDCSDTHTHFSRCNSIRVDSGCWVAYEKPNYAGYQYMLTQGKYPNHHRWAGFNNCIRSCRIIPSYSGAYRLKIFERSDFAGKMMDLRDDCPNLNDSFQMRNIASCSVVEGYWILHEHPHYRGRQYILRPGSYSHHGDWGSVTASVGSVRRVTELKQT</sequence>
<dbReference type="EMBL" id="JBHFQA010000018">
    <property type="protein sequence ID" value="KAL2083239.1"/>
    <property type="molecule type" value="Genomic_DNA"/>
</dbReference>
<keyword evidence="4" id="KW-0677">Repeat</keyword>
<organism evidence="6 7">
    <name type="scientific">Coilia grayii</name>
    <name type="common">Gray's grenadier anchovy</name>
    <dbReference type="NCBI Taxonomy" id="363190"/>
    <lineage>
        <taxon>Eukaryota</taxon>
        <taxon>Metazoa</taxon>
        <taxon>Chordata</taxon>
        <taxon>Craniata</taxon>
        <taxon>Vertebrata</taxon>
        <taxon>Euteleostomi</taxon>
        <taxon>Actinopterygii</taxon>
        <taxon>Neopterygii</taxon>
        <taxon>Teleostei</taxon>
        <taxon>Clupei</taxon>
        <taxon>Clupeiformes</taxon>
        <taxon>Clupeoidei</taxon>
        <taxon>Engraulidae</taxon>
        <taxon>Coilinae</taxon>
        <taxon>Coilia</taxon>
    </lineage>
</organism>
<dbReference type="FunFam" id="2.60.20.10:FF:000003">
    <property type="entry name" value="Crystallin gamma S"/>
    <property type="match status" value="1"/>
</dbReference>
<accession>A0ABD1J7S1</accession>
<proteinExistence type="inferred from homology"/>
<dbReference type="FunFam" id="2.60.20.10:FF:000001">
    <property type="entry name" value="Crystallin gamma S"/>
    <property type="match status" value="1"/>
</dbReference>
<evidence type="ECO:0000256" key="3">
    <source>
        <dbReference type="ARBA" id="ARBA00022613"/>
    </source>
</evidence>
<feature type="domain" description="Beta/gamma crystallin 'Greek key'" evidence="5">
    <location>
        <begin position="41"/>
        <end position="83"/>
    </location>
</feature>
<dbReference type="PANTHER" id="PTHR11818:SF107">
    <property type="entry name" value="CRYGMX PROTEIN"/>
    <property type="match status" value="1"/>
</dbReference>
<protein>
    <recommendedName>
        <fullName evidence="5">Beta/gamma crystallin 'Greek key' domain-containing protein</fullName>
    </recommendedName>
</protein>
<dbReference type="SUPFAM" id="SSF49695">
    <property type="entry name" value="gamma-Crystallin-like"/>
    <property type="match status" value="1"/>
</dbReference>
<evidence type="ECO:0000256" key="4">
    <source>
        <dbReference type="ARBA" id="ARBA00022737"/>
    </source>
</evidence>
<dbReference type="Gene3D" id="2.60.20.10">
    <property type="entry name" value="Crystallins"/>
    <property type="match status" value="2"/>
</dbReference>
<dbReference type="PROSITE" id="PS50915">
    <property type="entry name" value="CRYSTALLIN_BETA_GAMMA"/>
    <property type="match status" value="4"/>
</dbReference>
<gene>
    <name evidence="6" type="ORF">ACEWY4_021012</name>
</gene>
<dbReference type="Pfam" id="PF00030">
    <property type="entry name" value="Crystall"/>
    <property type="match status" value="2"/>
</dbReference>
<comment type="similarity">
    <text evidence="2">Belongs to the beta/gamma-crystallin family.</text>
</comment>
<feature type="domain" description="Beta/gamma crystallin 'Greek key'" evidence="5">
    <location>
        <begin position="2"/>
        <end position="40"/>
    </location>
</feature>
<dbReference type="SMART" id="SM00247">
    <property type="entry name" value="XTALbg"/>
    <property type="match status" value="2"/>
</dbReference>
<keyword evidence="3" id="KW-0273">Eye lens protein</keyword>